<sequence length="102" mass="11423">MGPGAGGFPSKVQVCGNNADILGNEKFAMQNLNDRLASYIETVRNLEQANHKLELKITEALQKSGPDLRDYSKYEAILDDLRKKLQTDDNILLDVSDCWLLI</sequence>
<keyword evidence="4 7" id="KW-0175">Coiled coil</keyword>
<dbReference type="AlphaFoldDB" id="H3CJL3"/>
<dbReference type="InterPro" id="IPR039008">
    <property type="entry name" value="IF_rod_dom"/>
</dbReference>
<feature type="coiled-coil region" evidence="7">
    <location>
        <begin position="29"/>
        <end position="63"/>
    </location>
</feature>
<dbReference type="PROSITE" id="PS51842">
    <property type="entry name" value="IF_ROD_2"/>
    <property type="match status" value="1"/>
</dbReference>
<dbReference type="GO" id="GO:0045104">
    <property type="term" value="P:intermediate filament cytoskeleton organization"/>
    <property type="evidence" value="ECO:0007669"/>
    <property type="project" value="TreeGrafter"/>
</dbReference>
<evidence type="ECO:0000256" key="4">
    <source>
        <dbReference type="ARBA" id="ARBA00023054"/>
    </source>
</evidence>
<dbReference type="Pfam" id="PF00038">
    <property type="entry name" value="Filament"/>
    <property type="match status" value="1"/>
</dbReference>
<dbReference type="Ensembl" id="ENSTNIT00000008609.1">
    <property type="protein sequence ID" value="ENSTNIP00000008442.1"/>
    <property type="gene ID" value="ENSTNIG00000005730.1"/>
</dbReference>
<dbReference type="OMA" id="VSDCWLL"/>
<evidence type="ECO:0000256" key="7">
    <source>
        <dbReference type="SAM" id="Coils"/>
    </source>
</evidence>
<organism evidence="9 10">
    <name type="scientific">Tetraodon nigroviridis</name>
    <name type="common">Spotted green pufferfish</name>
    <name type="synonym">Chelonodon nigroviridis</name>
    <dbReference type="NCBI Taxonomy" id="99883"/>
    <lineage>
        <taxon>Eukaryota</taxon>
        <taxon>Metazoa</taxon>
        <taxon>Chordata</taxon>
        <taxon>Craniata</taxon>
        <taxon>Vertebrata</taxon>
        <taxon>Euteleostomi</taxon>
        <taxon>Actinopterygii</taxon>
        <taxon>Neopterygii</taxon>
        <taxon>Teleostei</taxon>
        <taxon>Neoteleostei</taxon>
        <taxon>Acanthomorphata</taxon>
        <taxon>Eupercaria</taxon>
        <taxon>Tetraodontiformes</taxon>
        <taxon>Tetradontoidea</taxon>
        <taxon>Tetraodontidae</taxon>
        <taxon>Tetraodon</taxon>
    </lineage>
</organism>
<reference evidence="10" key="1">
    <citation type="journal article" date="2004" name="Nature">
        <title>Genome duplication in the teleost fish Tetraodon nigroviridis reveals the early vertebrate proto-karyotype.</title>
        <authorList>
            <person name="Jaillon O."/>
            <person name="Aury J.-M."/>
            <person name="Brunet F."/>
            <person name="Petit J.-L."/>
            <person name="Stange-Thomann N."/>
            <person name="Mauceli E."/>
            <person name="Bouneau L."/>
            <person name="Fischer C."/>
            <person name="Ozouf-Costaz C."/>
            <person name="Bernot A."/>
            <person name="Nicaud S."/>
            <person name="Jaffe D."/>
            <person name="Fisher S."/>
            <person name="Lutfalla G."/>
            <person name="Dossat C."/>
            <person name="Segurens B."/>
            <person name="Dasilva C."/>
            <person name="Salanoubat M."/>
            <person name="Levy M."/>
            <person name="Boudet N."/>
            <person name="Castellano S."/>
            <person name="Anthouard V."/>
            <person name="Jubin C."/>
            <person name="Castelli V."/>
            <person name="Katinka M."/>
            <person name="Vacherie B."/>
            <person name="Biemont C."/>
            <person name="Skalli Z."/>
            <person name="Cattolico L."/>
            <person name="Poulain J."/>
            <person name="De Berardinis V."/>
            <person name="Cruaud C."/>
            <person name="Duprat S."/>
            <person name="Brottier P."/>
            <person name="Coutanceau J.-P."/>
            <person name="Gouzy J."/>
            <person name="Parra G."/>
            <person name="Lardier G."/>
            <person name="Chapple C."/>
            <person name="McKernan K.J."/>
            <person name="McEwan P."/>
            <person name="Bosak S."/>
            <person name="Kellis M."/>
            <person name="Volff J.-N."/>
            <person name="Guigo R."/>
            <person name="Zody M.C."/>
            <person name="Mesirov J."/>
            <person name="Lindblad-Toh K."/>
            <person name="Birren B."/>
            <person name="Nusbaum C."/>
            <person name="Kahn D."/>
            <person name="Robinson-Rechavi M."/>
            <person name="Laudet V."/>
            <person name="Schachter V."/>
            <person name="Quetier F."/>
            <person name="Saurin W."/>
            <person name="Scarpelli C."/>
            <person name="Wincker P."/>
            <person name="Lander E.S."/>
            <person name="Weissenbach J."/>
            <person name="Roest Crollius H."/>
        </authorList>
    </citation>
    <scope>NUCLEOTIDE SEQUENCE [LARGE SCALE GENOMIC DNA]</scope>
</reference>
<feature type="domain" description="IF rod" evidence="8">
    <location>
        <begin position="25"/>
        <end position="102"/>
    </location>
</feature>
<evidence type="ECO:0000256" key="1">
    <source>
        <dbReference type="ARBA" id="ARBA00022553"/>
    </source>
</evidence>
<keyword evidence="3" id="KW-0403">Intermediate filament</keyword>
<dbReference type="HOGENOM" id="CLU_2276610_0_0_1"/>
<reference evidence="9" key="3">
    <citation type="submission" date="2025-09" db="UniProtKB">
        <authorList>
            <consortium name="Ensembl"/>
        </authorList>
    </citation>
    <scope>IDENTIFICATION</scope>
</reference>
<dbReference type="SUPFAM" id="SSF64593">
    <property type="entry name" value="Intermediate filament protein, coiled coil region"/>
    <property type="match status" value="1"/>
</dbReference>
<keyword evidence="2" id="KW-0416">Keratin</keyword>
<reference evidence="9" key="2">
    <citation type="submission" date="2025-08" db="UniProtKB">
        <authorList>
            <consortium name="Ensembl"/>
        </authorList>
    </citation>
    <scope>IDENTIFICATION</scope>
</reference>
<evidence type="ECO:0000256" key="3">
    <source>
        <dbReference type="ARBA" id="ARBA00022754"/>
    </source>
</evidence>
<name>H3CJL3_TETNG</name>
<dbReference type="PANTHER" id="PTHR23239">
    <property type="entry name" value="INTERMEDIATE FILAMENT"/>
    <property type="match status" value="1"/>
</dbReference>
<dbReference type="InParanoid" id="H3CJL3"/>
<dbReference type="GO" id="GO:0045095">
    <property type="term" value="C:keratin filament"/>
    <property type="evidence" value="ECO:0007669"/>
    <property type="project" value="TreeGrafter"/>
</dbReference>
<dbReference type="Proteomes" id="UP000007303">
    <property type="component" value="Unassembled WGS sequence"/>
</dbReference>
<evidence type="ECO:0000256" key="6">
    <source>
        <dbReference type="ARBA" id="ARBA00038630"/>
    </source>
</evidence>
<evidence type="ECO:0000313" key="9">
    <source>
        <dbReference type="Ensembl" id="ENSTNIP00000008442.1"/>
    </source>
</evidence>
<protein>
    <recommendedName>
        <fullName evidence="8">IF rod domain-containing protein</fullName>
    </recommendedName>
</protein>
<evidence type="ECO:0000256" key="2">
    <source>
        <dbReference type="ARBA" id="ARBA00022744"/>
    </source>
</evidence>
<proteinExistence type="predicted"/>
<dbReference type="InterPro" id="IPR002957">
    <property type="entry name" value="Keratin_I"/>
</dbReference>
<dbReference type="GO" id="GO:0005198">
    <property type="term" value="F:structural molecule activity"/>
    <property type="evidence" value="ECO:0007669"/>
    <property type="project" value="InterPro"/>
</dbReference>
<evidence type="ECO:0000259" key="8">
    <source>
        <dbReference type="PROSITE" id="PS51842"/>
    </source>
</evidence>
<evidence type="ECO:0000313" key="10">
    <source>
        <dbReference type="Proteomes" id="UP000007303"/>
    </source>
</evidence>
<accession>H3CJL3</accession>
<keyword evidence="10" id="KW-1185">Reference proteome</keyword>
<dbReference type="PANTHER" id="PTHR23239:SF349">
    <property type="entry name" value="KERATIN, TYPE I CYTOSKELETAL 18"/>
    <property type="match status" value="1"/>
</dbReference>
<keyword evidence="1" id="KW-0597">Phosphoprotein</keyword>
<evidence type="ECO:0000256" key="5">
    <source>
        <dbReference type="ARBA" id="ARBA00037340"/>
    </source>
</evidence>
<comment type="subunit">
    <text evidence="6">Heterotetramer of two type I and two type II keratins. Keratin-18 associates with keratin-8.</text>
</comment>
<comment type="function">
    <text evidence="5">When phosphorylated, plays a role in filament reorganization.</text>
</comment>
<dbReference type="STRING" id="99883.ENSTNIP00000008442"/>
<dbReference type="GeneTree" id="ENSGT00940000163961"/>